<dbReference type="Proteomes" id="UP000712281">
    <property type="component" value="Unassembled WGS sequence"/>
</dbReference>
<evidence type="ECO:0000313" key="1">
    <source>
        <dbReference type="EMBL" id="KAF2550076.1"/>
    </source>
</evidence>
<organism evidence="1 2">
    <name type="scientific">Brassica cretica</name>
    <name type="common">Mustard</name>
    <dbReference type="NCBI Taxonomy" id="69181"/>
    <lineage>
        <taxon>Eukaryota</taxon>
        <taxon>Viridiplantae</taxon>
        <taxon>Streptophyta</taxon>
        <taxon>Embryophyta</taxon>
        <taxon>Tracheophyta</taxon>
        <taxon>Spermatophyta</taxon>
        <taxon>Magnoliopsida</taxon>
        <taxon>eudicotyledons</taxon>
        <taxon>Gunneridae</taxon>
        <taxon>Pentapetalae</taxon>
        <taxon>rosids</taxon>
        <taxon>malvids</taxon>
        <taxon>Brassicales</taxon>
        <taxon>Brassicaceae</taxon>
        <taxon>Brassiceae</taxon>
        <taxon>Brassica</taxon>
    </lineage>
</organism>
<proteinExistence type="predicted"/>
<dbReference type="AlphaFoldDB" id="A0A8S9GZ44"/>
<comment type="caution">
    <text evidence="1">The sequence shown here is derived from an EMBL/GenBank/DDBJ whole genome shotgun (WGS) entry which is preliminary data.</text>
</comment>
<evidence type="ECO:0000313" key="2">
    <source>
        <dbReference type="Proteomes" id="UP000712281"/>
    </source>
</evidence>
<gene>
    <name evidence="1" type="ORF">F2Q68_00034035</name>
</gene>
<reference evidence="1" key="1">
    <citation type="submission" date="2019-12" db="EMBL/GenBank/DDBJ databases">
        <title>Genome sequencing and annotation of Brassica cretica.</title>
        <authorList>
            <person name="Studholme D.J."/>
            <person name="Sarris P.F."/>
        </authorList>
    </citation>
    <scope>NUCLEOTIDE SEQUENCE</scope>
    <source>
        <strain evidence="1">PFS-001/15</strain>
        <tissue evidence="1">Leaf</tissue>
    </source>
</reference>
<accession>A0A8S9GZ44</accession>
<sequence>MNRSNFMSRSLPVFFLDLVTGEVRNPSVIFFFSFLFLLLDLLSRVFDGSTYPFICRSGSLKAVSFRSGYTLFSILRSKTKVRACCNLYLLLSLTHPGRSV</sequence>
<dbReference type="EMBL" id="QGKW02001988">
    <property type="protein sequence ID" value="KAF2550076.1"/>
    <property type="molecule type" value="Genomic_DNA"/>
</dbReference>
<name>A0A8S9GZ44_BRACR</name>
<protein>
    <submittedName>
        <fullName evidence="1">Uncharacterized protein</fullName>
    </submittedName>
</protein>